<dbReference type="EMBL" id="CM026427">
    <property type="protein sequence ID" value="KAG0568984.1"/>
    <property type="molecule type" value="Genomic_DNA"/>
</dbReference>
<evidence type="ECO:0000313" key="1">
    <source>
        <dbReference type="EMBL" id="KAG0568984.1"/>
    </source>
</evidence>
<dbReference type="AlphaFoldDB" id="A0A8T0HFG2"/>
<name>A0A8T0HFG2_CERPU</name>
<proteinExistence type="predicted"/>
<keyword evidence="2" id="KW-1185">Reference proteome</keyword>
<evidence type="ECO:0000313" key="2">
    <source>
        <dbReference type="Proteomes" id="UP000822688"/>
    </source>
</evidence>
<accession>A0A8T0HFG2</accession>
<protein>
    <submittedName>
        <fullName evidence="1">Uncharacterized protein</fullName>
    </submittedName>
</protein>
<sequence length="76" mass="8552">MILFTKRNQQLHAYVEHHPLNLGQMQDAAAFYKVKDFNAITLARDPEEASAMRAQGAILSSLSGLVEFKTILHLLK</sequence>
<reference evidence="1 2" key="1">
    <citation type="submission" date="2020-06" db="EMBL/GenBank/DDBJ databases">
        <title>WGS assembly of Ceratodon purpureus strain R40.</title>
        <authorList>
            <person name="Carey S.B."/>
            <person name="Jenkins J."/>
            <person name="Shu S."/>
            <person name="Lovell J.T."/>
            <person name="Sreedasyam A."/>
            <person name="Maumus F."/>
            <person name="Tiley G.P."/>
            <person name="Fernandez-Pozo N."/>
            <person name="Barry K."/>
            <person name="Chen C."/>
            <person name="Wang M."/>
            <person name="Lipzen A."/>
            <person name="Daum C."/>
            <person name="Saski C.A."/>
            <person name="Payton A.C."/>
            <person name="Mcbreen J.C."/>
            <person name="Conrad R.E."/>
            <person name="Kollar L.M."/>
            <person name="Olsson S."/>
            <person name="Huttunen S."/>
            <person name="Landis J.B."/>
            <person name="Wickett N.J."/>
            <person name="Johnson M.G."/>
            <person name="Rensing S.A."/>
            <person name="Grimwood J."/>
            <person name="Schmutz J."/>
            <person name="Mcdaniel S.F."/>
        </authorList>
    </citation>
    <scope>NUCLEOTIDE SEQUENCE [LARGE SCALE GENOMIC DNA]</scope>
    <source>
        <strain evidence="1 2">R40</strain>
    </source>
</reference>
<comment type="caution">
    <text evidence="1">The sequence shown here is derived from an EMBL/GenBank/DDBJ whole genome shotgun (WGS) entry which is preliminary data.</text>
</comment>
<organism evidence="1 2">
    <name type="scientific">Ceratodon purpureus</name>
    <name type="common">Fire moss</name>
    <name type="synonym">Dicranum purpureum</name>
    <dbReference type="NCBI Taxonomy" id="3225"/>
    <lineage>
        <taxon>Eukaryota</taxon>
        <taxon>Viridiplantae</taxon>
        <taxon>Streptophyta</taxon>
        <taxon>Embryophyta</taxon>
        <taxon>Bryophyta</taxon>
        <taxon>Bryophytina</taxon>
        <taxon>Bryopsida</taxon>
        <taxon>Dicranidae</taxon>
        <taxon>Pseudoditrichales</taxon>
        <taxon>Ditrichaceae</taxon>
        <taxon>Ceratodon</taxon>
    </lineage>
</organism>
<gene>
    <name evidence="1" type="ORF">KC19_6G056700</name>
</gene>
<dbReference type="Proteomes" id="UP000822688">
    <property type="component" value="Chromosome 6"/>
</dbReference>